<dbReference type="AlphaFoldDB" id="A0A5J4KBJ8"/>
<dbReference type="EMBL" id="BKZW01000001">
    <property type="protein sequence ID" value="GER86004.1"/>
    <property type="molecule type" value="Genomic_DNA"/>
</dbReference>
<organism evidence="1 2">
    <name type="scientific">Dictyobacter vulcani</name>
    <dbReference type="NCBI Taxonomy" id="2607529"/>
    <lineage>
        <taxon>Bacteria</taxon>
        <taxon>Bacillati</taxon>
        <taxon>Chloroflexota</taxon>
        <taxon>Ktedonobacteria</taxon>
        <taxon>Ktedonobacterales</taxon>
        <taxon>Dictyobacteraceae</taxon>
        <taxon>Dictyobacter</taxon>
    </lineage>
</organism>
<dbReference type="Proteomes" id="UP000326912">
    <property type="component" value="Unassembled WGS sequence"/>
</dbReference>
<gene>
    <name evidence="1" type="ORF">KDW_01660</name>
</gene>
<keyword evidence="2" id="KW-1185">Reference proteome</keyword>
<accession>A0A5J4KBJ8</accession>
<comment type="caution">
    <text evidence="1">The sequence shown here is derived from an EMBL/GenBank/DDBJ whole genome shotgun (WGS) entry which is preliminary data.</text>
</comment>
<sequence length="70" mass="8024">MAGFSLLTQGEKNTKADIFWLRPSLDDGMYVEVYCICLSYIDTEFPGALLIVKFFGMLLSSSRYRNEEKT</sequence>
<protein>
    <submittedName>
        <fullName evidence="1">Uncharacterized protein</fullName>
    </submittedName>
</protein>
<evidence type="ECO:0000313" key="2">
    <source>
        <dbReference type="Proteomes" id="UP000326912"/>
    </source>
</evidence>
<proteinExistence type="predicted"/>
<name>A0A5J4KBJ8_9CHLR</name>
<reference evidence="1 2" key="1">
    <citation type="submission" date="2019-10" db="EMBL/GenBank/DDBJ databases">
        <title>Dictyobacter vulcani sp. nov., within the class Ktedonobacteria, isolated from soil of volcanic Mt. Zao.</title>
        <authorList>
            <person name="Zheng Y."/>
            <person name="Wang C.M."/>
            <person name="Sakai Y."/>
            <person name="Abe K."/>
            <person name="Yokota A."/>
            <person name="Yabe S."/>
        </authorList>
    </citation>
    <scope>NUCLEOTIDE SEQUENCE [LARGE SCALE GENOMIC DNA]</scope>
    <source>
        <strain evidence="1 2">W12</strain>
    </source>
</reference>
<evidence type="ECO:0000313" key="1">
    <source>
        <dbReference type="EMBL" id="GER86004.1"/>
    </source>
</evidence>